<proteinExistence type="predicted"/>
<dbReference type="PANTHER" id="PTHR11346">
    <property type="entry name" value="GALECTIN"/>
    <property type="match status" value="1"/>
</dbReference>
<dbReference type="SMART" id="SM00908">
    <property type="entry name" value="Gal-bind_lectin"/>
    <property type="match status" value="2"/>
</dbReference>
<gene>
    <name evidence="5" type="ORF">L596_025302</name>
</gene>
<evidence type="ECO:0000313" key="5">
    <source>
        <dbReference type="EMBL" id="TKR64823.1"/>
    </source>
</evidence>
<organism evidence="5 6">
    <name type="scientific">Steinernema carpocapsae</name>
    <name type="common">Entomopathogenic nematode</name>
    <dbReference type="NCBI Taxonomy" id="34508"/>
    <lineage>
        <taxon>Eukaryota</taxon>
        <taxon>Metazoa</taxon>
        <taxon>Ecdysozoa</taxon>
        <taxon>Nematoda</taxon>
        <taxon>Chromadorea</taxon>
        <taxon>Rhabditida</taxon>
        <taxon>Tylenchina</taxon>
        <taxon>Panagrolaimomorpha</taxon>
        <taxon>Strongyloidoidea</taxon>
        <taxon>Steinernematidae</taxon>
        <taxon>Steinernema</taxon>
    </lineage>
</organism>
<dbReference type="AlphaFoldDB" id="A0A4U5M888"/>
<dbReference type="SUPFAM" id="SSF49899">
    <property type="entry name" value="Concanavalin A-like lectins/glucanases"/>
    <property type="match status" value="2"/>
</dbReference>
<keyword evidence="6" id="KW-1185">Reference proteome</keyword>
<name>A0A4U5M888_STECR</name>
<evidence type="ECO:0000259" key="4">
    <source>
        <dbReference type="PROSITE" id="PS51304"/>
    </source>
</evidence>
<feature type="domain" description="Galectin" evidence="4">
    <location>
        <begin position="14"/>
        <end position="143"/>
    </location>
</feature>
<keyword evidence="1 2" id="KW-0430">Lectin</keyword>
<accession>A0A4U5M888</accession>
<reference evidence="5 6" key="1">
    <citation type="journal article" date="2015" name="Genome Biol.">
        <title>Comparative genomics of Steinernema reveals deeply conserved gene regulatory networks.</title>
        <authorList>
            <person name="Dillman A.R."/>
            <person name="Macchietto M."/>
            <person name="Porter C.F."/>
            <person name="Rogers A."/>
            <person name="Williams B."/>
            <person name="Antoshechkin I."/>
            <person name="Lee M.M."/>
            <person name="Goodwin Z."/>
            <person name="Lu X."/>
            <person name="Lewis E.E."/>
            <person name="Goodrich-Blair H."/>
            <person name="Stock S.P."/>
            <person name="Adams B.J."/>
            <person name="Sternberg P.W."/>
            <person name="Mortazavi A."/>
        </authorList>
    </citation>
    <scope>NUCLEOTIDE SEQUENCE [LARGE SCALE GENOMIC DNA]</scope>
    <source>
        <strain evidence="5 6">ALL</strain>
    </source>
</reference>
<dbReference type="OrthoDB" id="5784299at2759"/>
<dbReference type="PROSITE" id="PS51304">
    <property type="entry name" value="GALECTIN"/>
    <property type="match status" value="2"/>
</dbReference>
<dbReference type="Proteomes" id="UP000298663">
    <property type="component" value="Unassembled WGS sequence"/>
</dbReference>
<dbReference type="Gene3D" id="2.60.120.200">
    <property type="match status" value="2"/>
</dbReference>
<feature type="region of interest" description="Disordered" evidence="3">
    <location>
        <begin position="147"/>
        <end position="195"/>
    </location>
</feature>
<reference evidence="5 6" key="2">
    <citation type="journal article" date="2019" name="G3 (Bethesda)">
        <title>Hybrid Assembly of the Genome of the Entomopathogenic Nematode Steinernema carpocapsae Identifies the X-Chromosome.</title>
        <authorList>
            <person name="Serra L."/>
            <person name="Macchietto M."/>
            <person name="Macias-Munoz A."/>
            <person name="McGill C.J."/>
            <person name="Rodriguez I.M."/>
            <person name="Rodriguez B."/>
            <person name="Murad R."/>
            <person name="Mortazavi A."/>
        </authorList>
    </citation>
    <scope>NUCLEOTIDE SEQUENCE [LARGE SCALE GENOMIC DNA]</scope>
    <source>
        <strain evidence="5 6">ALL</strain>
    </source>
</reference>
<comment type="caution">
    <text evidence="5">The sequence shown here is derived from an EMBL/GenBank/DDBJ whole genome shotgun (WGS) entry which is preliminary data.</text>
</comment>
<evidence type="ECO:0000313" key="6">
    <source>
        <dbReference type="Proteomes" id="UP000298663"/>
    </source>
</evidence>
<evidence type="ECO:0000256" key="1">
    <source>
        <dbReference type="ARBA" id="ARBA00022734"/>
    </source>
</evidence>
<feature type="domain" description="Galectin" evidence="4">
    <location>
        <begin position="324"/>
        <end position="450"/>
    </location>
</feature>
<dbReference type="GO" id="GO:0030246">
    <property type="term" value="F:carbohydrate binding"/>
    <property type="evidence" value="ECO:0007669"/>
    <property type="project" value="UniProtKB-UniRule"/>
</dbReference>
<dbReference type="SMART" id="SM00276">
    <property type="entry name" value="GLECT"/>
    <property type="match status" value="2"/>
</dbReference>
<protein>
    <recommendedName>
        <fullName evidence="2">Galectin</fullName>
    </recommendedName>
</protein>
<dbReference type="InterPro" id="IPR044156">
    <property type="entry name" value="Galectin-like"/>
</dbReference>
<dbReference type="EMBL" id="AZBU02000009">
    <property type="protein sequence ID" value="TKR64823.1"/>
    <property type="molecule type" value="Genomic_DNA"/>
</dbReference>
<evidence type="ECO:0000256" key="2">
    <source>
        <dbReference type="RuleBase" id="RU102079"/>
    </source>
</evidence>
<dbReference type="InterPro" id="IPR013320">
    <property type="entry name" value="ConA-like_dom_sf"/>
</dbReference>
<dbReference type="Pfam" id="PF00337">
    <property type="entry name" value="Gal-bind_lectin"/>
    <property type="match status" value="2"/>
</dbReference>
<feature type="region of interest" description="Disordered" evidence="3">
    <location>
        <begin position="209"/>
        <end position="241"/>
    </location>
</feature>
<dbReference type="PANTHER" id="PTHR11346:SF176">
    <property type="entry name" value="32 KDA BETA-GALACTOSIDE-BINDING LECTIN LEC-3"/>
    <property type="match status" value="1"/>
</dbReference>
<sequence length="450" mass="50067">MVQPQRFHNPNLPFHRDLIAPLTPGSSVEISGQAYNDLIKTGFMMDLQTHTNIALSLAAHFRPAPEYSCFLVLTASKQAFGQRHECGLVLGRPFKMLLTCQEHCFEVYIDGTHICDFDRRSNPDLVRKMAIRGSLALHDVVINFSSRQSNQPKPNAYPSLPGQQSYEPPPVYMEKRPRLEDNLPPPPPLASFPTANSVPVSGYSAAPGYSGPYGPPTTHQFPPPPSMPRYPLKDQFPGGNCPYPSGGSVDFPMPNSGHQNDFKKPIPVPYVEPKSGPACTCSYSSSGSLYPNHCPRCASTRSHMVITRNFSGQNVPCILQLGSQFFEHPAKLYISGTPEFSFFNSGAKNRFEINLKSGSEFIMHFNVRHDEKATVINSTRCGMWEQEARLPFSGIFKSERRVLIEILAGNPIQVKVDGSNFACFTPRSQKPIDCIEIKNLCLYEVKLVRS</sequence>
<dbReference type="InterPro" id="IPR001079">
    <property type="entry name" value="Galectin_CRD"/>
</dbReference>
<evidence type="ECO:0000256" key="3">
    <source>
        <dbReference type="SAM" id="MobiDB-lite"/>
    </source>
</evidence>
<feature type="compositionally biased region" description="Low complexity" evidence="3">
    <location>
        <begin position="209"/>
        <end position="220"/>
    </location>
</feature>
<dbReference type="GO" id="GO:0016936">
    <property type="term" value="F:galactoside binding"/>
    <property type="evidence" value="ECO:0007669"/>
    <property type="project" value="TreeGrafter"/>
</dbReference>